<dbReference type="SUPFAM" id="SSF52540">
    <property type="entry name" value="P-loop containing nucleoside triphosphate hydrolases"/>
    <property type="match status" value="1"/>
</dbReference>
<dbReference type="Proteomes" id="UP000006591">
    <property type="component" value="Chromosome 12"/>
</dbReference>
<evidence type="ECO:0008006" key="3">
    <source>
        <dbReference type="Google" id="ProtNLM"/>
    </source>
</evidence>
<dbReference type="Gramene" id="ONIVA12G15870.1">
    <property type="protein sequence ID" value="ONIVA12G15870.1"/>
    <property type="gene ID" value="ONIVA12G15870"/>
</dbReference>
<dbReference type="EnsemblPlants" id="ONIVA12G15870.1">
    <property type="protein sequence ID" value="ONIVA12G15870.1"/>
    <property type="gene ID" value="ONIVA12G15870"/>
</dbReference>
<organism evidence="1">
    <name type="scientific">Oryza nivara</name>
    <name type="common">Indian wild rice</name>
    <name type="synonym">Oryza sativa f. spontanea</name>
    <dbReference type="NCBI Taxonomy" id="4536"/>
    <lineage>
        <taxon>Eukaryota</taxon>
        <taxon>Viridiplantae</taxon>
        <taxon>Streptophyta</taxon>
        <taxon>Embryophyta</taxon>
        <taxon>Tracheophyta</taxon>
        <taxon>Spermatophyta</taxon>
        <taxon>Magnoliopsida</taxon>
        <taxon>Liliopsida</taxon>
        <taxon>Poales</taxon>
        <taxon>Poaceae</taxon>
        <taxon>BOP clade</taxon>
        <taxon>Oryzoideae</taxon>
        <taxon>Oryzeae</taxon>
        <taxon>Oryzinae</taxon>
        <taxon>Oryza</taxon>
    </lineage>
</organism>
<dbReference type="AlphaFoldDB" id="A0A0E0JBS2"/>
<protein>
    <recommendedName>
        <fullName evidence="3">Sulfotransferase</fullName>
    </recommendedName>
</protein>
<keyword evidence="2" id="KW-1185">Reference proteome</keyword>
<name>A0A0E0JBS2_ORYNI</name>
<accession>A0A0E0JBS2</accession>
<dbReference type="InterPro" id="IPR027417">
    <property type="entry name" value="P-loop_NTPase"/>
</dbReference>
<dbReference type="STRING" id="4536.A0A0E0JBS2"/>
<sequence length="90" mass="10044">MWQFVRRMLPELLFHEVFELACEGRCLSGSTWDHILGYRNASKANPETVLFLRCCMIPAVGAVTKLARFVGQPLISPDEEEAGVVHGGHC</sequence>
<proteinExistence type="predicted"/>
<evidence type="ECO:0000313" key="2">
    <source>
        <dbReference type="Proteomes" id="UP000006591"/>
    </source>
</evidence>
<evidence type="ECO:0000313" key="1">
    <source>
        <dbReference type="EnsemblPlants" id="ONIVA12G15870.1"/>
    </source>
</evidence>
<dbReference type="Gene3D" id="3.40.50.300">
    <property type="entry name" value="P-loop containing nucleotide triphosphate hydrolases"/>
    <property type="match status" value="1"/>
</dbReference>
<dbReference type="HOGENOM" id="CLU_027239_8_1_1"/>
<reference evidence="1" key="2">
    <citation type="submission" date="2018-04" db="EMBL/GenBank/DDBJ databases">
        <title>OnivRS2 (Oryza nivara Reference Sequence Version 2).</title>
        <authorList>
            <person name="Zhang J."/>
            <person name="Kudrna D."/>
            <person name="Lee S."/>
            <person name="Talag J."/>
            <person name="Rajasekar S."/>
            <person name="Welchert J."/>
            <person name="Hsing Y.-I."/>
            <person name="Wing R.A."/>
        </authorList>
    </citation>
    <scope>NUCLEOTIDE SEQUENCE [LARGE SCALE GENOMIC DNA]</scope>
    <source>
        <strain evidence="1">SL10</strain>
    </source>
</reference>
<reference evidence="1" key="1">
    <citation type="submission" date="2015-04" db="UniProtKB">
        <authorList>
            <consortium name="EnsemblPlants"/>
        </authorList>
    </citation>
    <scope>IDENTIFICATION</scope>
    <source>
        <strain evidence="1">SL10</strain>
    </source>
</reference>